<gene>
    <name evidence="2" type="ORF">KTH89_13235</name>
</gene>
<reference evidence="2" key="1">
    <citation type="submission" date="2021-06" db="EMBL/GenBank/DDBJ databases">
        <title>Description of novel taxa of the family Lachnospiraceae.</title>
        <authorList>
            <person name="Chaplin A.V."/>
            <person name="Sokolova S.R."/>
            <person name="Pikina A.P."/>
            <person name="Korzhanova M."/>
            <person name="Belova V."/>
            <person name="Korostin D."/>
            <person name="Efimov B.A."/>
        </authorList>
    </citation>
    <scope>NUCLEOTIDE SEQUENCE</scope>
    <source>
        <strain evidence="2">ASD5720</strain>
    </source>
</reference>
<dbReference type="GO" id="GO:0016651">
    <property type="term" value="F:oxidoreductase activity, acting on NAD(P)H"/>
    <property type="evidence" value="ECO:0007669"/>
    <property type="project" value="UniProtKB-ARBA"/>
</dbReference>
<accession>A0A949NBE7</accession>
<dbReference type="PANTHER" id="PTHR39201:SF1">
    <property type="entry name" value="FLAVODOXIN-LIKE DOMAIN-CONTAINING PROTEIN"/>
    <property type="match status" value="1"/>
</dbReference>
<evidence type="ECO:0000313" key="2">
    <source>
        <dbReference type="EMBL" id="MBU9737507.1"/>
    </source>
</evidence>
<dbReference type="Gene3D" id="3.40.50.360">
    <property type="match status" value="1"/>
</dbReference>
<dbReference type="InterPro" id="IPR008254">
    <property type="entry name" value="Flavodoxin/NO_synth"/>
</dbReference>
<dbReference type="RefSeq" id="WP_238722023.1">
    <property type="nucleotide sequence ID" value="NZ_JAHQCW010000021.1"/>
</dbReference>
<evidence type="ECO:0000259" key="1">
    <source>
        <dbReference type="Pfam" id="PF12682"/>
    </source>
</evidence>
<dbReference type="PANTHER" id="PTHR39201">
    <property type="entry name" value="EXPORTED PROTEIN-RELATED"/>
    <property type="match status" value="1"/>
</dbReference>
<keyword evidence="3" id="KW-1185">Reference proteome</keyword>
<dbReference type="InterPro" id="IPR029039">
    <property type="entry name" value="Flavoprotein-like_sf"/>
</dbReference>
<protein>
    <submittedName>
        <fullName evidence="2">Flavodoxin</fullName>
    </submittedName>
</protein>
<dbReference type="AlphaFoldDB" id="A0A949NBE7"/>
<dbReference type="Pfam" id="PF12682">
    <property type="entry name" value="Flavodoxin_4"/>
    <property type="match status" value="1"/>
</dbReference>
<evidence type="ECO:0000313" key="3">
    <source>
        <dbReference type="Proteomes" id="UP000712157"/>
    </source>
</evidence>
<feature type="domain" description="Flavodoxin-like" evidence="1">
    <location>
        <begin position="24"/>
        <end position="168"/>
    </location>
</feature>
<dbReference type="EMBL" id="JAHQCW010000021">
    <property type="protein sequence ID" value="MBU9737507.1"/>
    <property type="molecule type" value="Genomic_DNA"/>
</dbReference>
<dbReference type="SUPFAM" id="SSF52218">
    <property type="entry name" value="Flavoproteins"/>
    <property type="match status" value="1"/>
</dbReference>
<dbReference type="Proteomes" id="UP000712157">
    <property type="component" value="Unassembled WGS sequence"/>
</dbReference>
<organism evidence="2 3">
    <name type="scientific">Diplocloster agilis</name>
    <dbReference type="NCBI Taxonomy" id="2850323"/>
    <lineage>
        <taxon>Bacteria</taxon>
        <taxon>Bacillati</taxon>
        <taxon>Bacillota</taxon>
        <taxon>Clostridia</taxon>
        <taxon>Lachnospirales</taxon>
        <taxon>Lachnospiraceae</taxon>
        <taxon>Diplocloster</taxon>
    </lineage>
</organism>
<proteinExistence type="predicted"/>
<sequence length="169" mass="19105">MSSIILYFSRAGENYVSGAIRNLAKGNTEIAAEMIQKLTGADLFKIEPSVEYSYHYNECIEEARQDQKRDARPELAAYPQQLEGYDEIYLGYPNYWGTMPMPVFTLLDKMDFTGKTVRPFCTHEGSGMGRSLQDIKRLCKGAVVEEGLAICGAKVQTAETDIRKWLNKK</sequence>
<comment type="caution">
    <text evidence="2">The sequence shown here is derived from an EMBL/GenBank/DDBJ whole genome shotgun (WGS) entry which is preliminary data.</text>
</comment>
<dbReference type="GO" id="GO:0010181">
    <property type="term" value="F:FMN binding"/>
    <property type="evidence" value="ECO:0007669"/>
    <property type="project" value="InterPro"/>
</dbReference>
<name>A0A949NBE7_9FIRM</name>